<name>A0A080YVW0_PHYNI</name>
<feature type="non-terminal residue" evidence="1">
    <location>
        <position position="36"/>
    </location>
</feature>
<proteinExistence type="predicted"/>
<gene>
    <name evidence="1" type="ORF">F444_23102</name>
</gene>
<evidence type="ECO:0000313" key="2">
    <source>
        <dbReference type="Proteomes" id="UP000028582"/>
    </source>
</evidence>
<dbReference type="AlphaFoldDB" id="A0A080YVW0"/>
<protein>
    <submittedName>
        <fullName evidence="1">Uncharacterized protein</fullName>
    </submittedName>
</protein>
<evidence type="ECO:0000313" key="1">
    <source>
        <dbReference type="EMBL" id="ETO58521.1"/>
    </source>
</evidence>
<reference evidence="1 2" key="1">
    <citation type="submission" date="2013-11" db="EMBL/GenBank/DDBJ databases">
        <title>The Genome Sequence of Phytophthora parasitica P1976.</title>
        <authorList>
            <consortium name="The Broad Institute Genomics Platform"/>
            <person name="Russ C."/>
            <person name="Tyler B."/>
            <person name="Panabieres F."/>
            <person name="Shan W."/>
            <person name="Tripathy S."/>
            <person name="Grunwald N."/>
            <person name="Machado M."/>
            <person name="Johnson C.S."/>
            <person name="Walker B."/>
            <person name="Young S."/>
            <person name="Zeng Q."/>
            <person name="Gargeya S."/>
            <person name="Fitzgerald M."/>
            <person name="Haas B."/>
            <person name="Abouelleil A."/>
            <person name="Allen A.W."/>
            <person name="Alvarado L."/>
            <person name="Arachchi H.M."/>
            <person name="Berlin A.M."/>
            <person name="Chapman S.B."/>
            <person name="Gainer-Dewar J."/>
            <person name="Goldberg J."/>
            <person name="Griggs A."/>
            <person name="Gujja S."/>
            <person name="Hansen M."/>
            <person name="Howarth C."/>
            <person name="Imamovic A."/>
            <person name="Ireland A."/>
            <person name="Larimer J."/>
            <person name="McCowan C."/>
            <person name="Murphy C."/>
            <person name="Pearson M."/>
            <person name="Poon T.W."/>
            <person name="Priest M."/>
            <person name="Roberts A."/>
            <person name="Saif S."/>
            <person name="Shea T."/>
            <person name="Sisk P."/>
            <person name="Sykes S."/>
            <person name="Wortman J."/>
            <person name="Nusbaum C."/>
            <person name="Birren B."/>
        </authorList>
    </citation>
    <scope>NUCLEOTIDE SEQUENCE [LARGE SCALE GENOMIC DNA]</scope>
    <source>
        <strain evidence="1 2">P1976</strain>
    </source>
</reference>
<dbReference type="Proteomes" id="UP000028582">
    <property type="component" value="Unassembled WGS sequence"/>
</dbReference>
<feature type="non-terminal residue" evidence="1">
    <location>
        <position position="1"/>
    </location>
</feature>
<dbReference type="EMBL" id="ANJA01005109">
    <property type="protein sequence ID" value="ETO58521.1"/>
    <property type="molecule type" value="Genomic_DNA"/>
</dbReference>
<comment type="caution">
    <text evidence="1">The sequence shown here is derived from an EMBL/GenBank/DDBJ whole genome shotgun (WGS) entry which is preliminary data.</text>
</comment>
<organism evidence="1 2">
    <name type="scientific">Phytophthora nicotianae P1976</name>
    <dbReference type="NCBI Taxonomy" id="1317066"/>
    <lineage>
        <taxon>Eukaryota</taxon>
        <taxon>Sar</taxon>
        <taxon>Stramenopiles</taxon>
        <taxon>Oomycota</taxon>
        <taxon>Peronosporomycetes</taxon>
        <taxon>Peronosporales</taxon>
        <taxon>Peronosporaceae</taxon>
        <taxon>Phytophthora</taxon>
    </lineage>
</organism>
<accession>A0A080YVW0</accession>
<sequence length="36" mass="4304">IVTMVQMPVWQREMYRQTAVMLPQQSDIRICGFSFL</sequence>